<dbReference type="EMBL" id="CAXAMM010007746">
    <property type="protein sequence ID" value="CAK9015209.1"/>
    <property type="molecule type" value="Genomic_DNA"/>
</dbReference>
<name>A0ABP0JLA6_9DINO</name>
<dbReference type="Proteomes" id="UP001642464">
    <property type="component" value="Unassembled WGS sequence"/>
</dbReference>
<evidence type="ECO:0000313" key="3">
    <source>
        <dbReference type="Proteomes" id="UP001642464"/>
    </source>
</evidence>
<reference evidence="2 3" key="1">
    <citation type="submission" date="2024-02" db="EMBL/GenBank/DDBJ databases">
        <authorList>
            <person name="Chen Y."/>
            <person name="Shah S."/>
            <person name="Dougan E. K."/>
            <person name="Thang M."/>
            <person name="Chan C."/>
        </authorList>
    </citation>
    <scope>NUCLEOTIDE SEQUENCE [LARGE SCALE GENOMIC DNA]</scope>
</reference>
<protein>
    <recommendedName>
        <fullName evidence="4">Pentatricopeptide repeat-containing protein</fullName>
    </recommendedName>
</protein>
<dbReference type="Pfam" id="PF01535">
    <property type="entry name" value="PPR"/>
    <property type="match status" value="1"/>
</dbReference>
<dbReference type="InterPro" id="IPR011990">
    <property type="entry name" value="TPR-like_helical_dom_sf"/>
</dbReference>
<gene>
    <name evidence="2" type="ORF">SCF082_LOCUS12654</name>
</gene>
<keyword evidence="3" id="KW-1185">Reference proteome</keyword>
<proteinExistence type="predicted"/>
<evidence type="ECO:0000256" key="1">
    <source>
        <dbReference type="PROSITE-ProRule" id="PRU00708"/>
    </source>
</evidence>
<dbReference type="InterPro" id="IPR002885">
    <property type="entry name" value="PPR_rpt"/>
</dbReference>
<evidence type="ECO:0008006" key="4">
    <source>
        <dbReference type="Google" id="ProtNLM"/>
    </source>
</evidence>
<evidence type="ECO:0000313" key="2">
    <source>
        <dbReference type="EMBL" id="CAK9015209.1"/>
    </source>
</evidence>
<dbReference type="NCBIfam" id="TIGR00756">
    <property type="entry name" value="PPR"/>
    <property type="match status" value="1"/>
</dbReference>
<organism evidence="2 3">
    <name type="scientific">Durusdinium trenchii</name>
    <dbReference type="NCBI Taxonomy" id="1381693"/>
    <lineage>
        <taxon>Eukaryota</taxon>
        <taxon>Sar</taxon>
        <taxon>Alveolata</taxon>
        <taxon>Dinophyceae</taxon>
        <taxon>Suessiales</taxon>
        <taxon>Symbiodiniaceae</taxon>
        <taxon>Durusdinium</taxon>
    </lineage>
</organism>
<sequence length="149" mass="16628">MDIVSFSAAISSCVREGEWQQALLLLCEMQRARVSLNTWTANEVMASFAKAVKWQLAIQIFTVEPNLSSQKMWSMLLERAGQNFVGVQGARARSQALTRWTLVLISQVHRHVVDFESLDAIWQSEQVRTAVEQECGFFKSGHAVGPGAS</sequence>
<feature type="repeat" description="PPR" evidence="1">
    <location>
        <begin position="2"/>
        <end position="36"/>
    </location>
</feature>
<comment type="caution">
    <text evidence="2">The sequence shown here is derived from an EMBL/GenBank/DDBJ whole genome shotgun (WGS) entry which is preliminary data.</text>
</comment>
<dbReference type="PROSITE" id="PS51375">
    <property type="entry name" value="PPR"/>
    <property type="match status" value="1"/>
</dbReference>
<accession>A0ABP0JLA6</accession>
<dbReference type="Gene3D" id="1.25.40.10">
    <property type="entry name" value="Tetratricopeptide repeat domain"/>
    <property type="match status" value="1"/>
</dbReference>